<evidence type="ECO:0000256" key="2">
    <source>
        <dbReference type="SAM" id="Phobius"/>
    </source>
</evidence>
<dbReference type="RefSeq" id="WP_272163359.1">
    <property type="nucleotide sequence ID" value="NZ_CP116507.1"/>
</dbReference>
<evidence type="ECO:0000313" key="4">
    <source>
        <dbReference type="EMBL" id="WCG22720.1"/>
    </source>
</evidence>
<proteinExistence type="predicted"/>
<reference evidence="4" key="1">
    <citation type="submission" date="2023-01" db="EMBL/GenBank/DDBJ databases">
        <title>Oxazolidinone resistance genes in florfenicol resistant enterococci from beef cattle and veal calves at slaughter.</title>
        <authorList>
            <person name="Biggel M."/>
        </authorList>
    </citation>
    <scope>NUCLEOTIDE SEQUENCE</scope>
    <source>
        <strain evidence="4">K204-1</strain>
    </source>
</reference>
<feature type="transmembrane region" description="Helical" evidence="2">
    <location>
        <begin position="87"/>
        <end position="105"/>
    </location>
</feature>
<accession>A0AAE9XL62</accession>
<keyword evidence="2" id="KW-0472">Membrane</keyword>
<evidence type="ECO:0000256" key="1">
    <source>
        <dbReference type="SAM" id="MobiDB-lite"/>
    </source>
</evidence>
<dbReference type="Proteomes" id="UP001179600">
    <property type="component" value="Chromosome"/>
</dbReference>
<name>A0AAE9XL62_9ENTE</name>
<keyword evidence="2" id="KW-1133">Transmembrane helix</keyword>
<dbReference type="AlphaFoldDB" id="A0AAE9XL62"/>
<feature type="signal peptide" evidence="3">
    <location>
        <begin position="1"/>
        <end position="25"/>
    </location>
</feature>
<keyword evidence="3" id="KW-0732">Signal</keyword>
<evidence type="ECO:0000313" key="5">
    <source>
        <dbReference type="Proteomes" id="UP001179600"/>
    </source>
</evidence>
<feature type="chain" id="PRO_5042056976" evidence="3">
    <location>
        <begin position="26"/>
        <end position="112"/>
    </location>
</feature>
<organism evidence="4 5">
    <name type="scientific">Vagococcus lutrae</name>
    <dbReference type="NCBI Taxonomy" id="81947"/>
    <lineage>
        <taxon>Bacteria</taxon>
        <taxon>Bacillati</taxon>
        <taxon>Bacillota</taxon>
        <taxon>Bacilli</taxon>
        <taxon>Lactobacillales</taxon>
        <taxon>Enterococcaceae</taxon>
        <taxon>Vagococcus</taxon>
    </lineage>
</organism>
<feature type="region of interest" description="Disordered" evidence="1">
    <location>
        <begin position="58"/>
        <end position="81"/>
    </location>
</feature>
<sequence length="112" mass="12708">MKKQRNIAIIMLIFFLFINPSLQKASEVADRGYSTANITIHPRSESMDEVMQTEETQTQLENKTSSPVTRHAAKKLPQTNERATNKAMKLGLALVAIALLGFTIYKNQRRMK</sequence>
<feature type="compositionally biased region" description="Polar residues" evidence="1">
    <location>
        <begin position="58"/>
        <end position="68"/>
    </location>
</feature>
<evidence type="ECO:0000256" key="3">
    <source>
        <dbReference type="SAM" id="SignalP"/>
    </source>
</evidence>
<dbReference type="NCBIfam" id="TIGR01167">
    <property type="entry name" value="LPXTG_anchor"/>
    <property type="match status" value="1"/>
</dbReference>
<keyword evidence="2" id="KW-0812">Transmembrane</keyword>
<gene>
    <name evidence="4" type="ORF">PML95_00180</name>
</gene>
<dbReference type="EMBL" id="CP116507">
    <property type="protein sequence ID" value="WCG22720.1"/>
    <property type="molecule type" value="Genomic_DNA"/>
</dbReference>
<protein>
    <submittedName>
        <fullName evidence="4">LPXTG cell wall anchor domain-containing protein</fullName>
    </submittedName>
</protein>